<dbReference type="CDD" id="cd11386">
    <property type="entry name" value="MCP_signal"/>
    <property type="match status" value="1"/>
</dbReference>
<dbReference type="Pfam" id="PF00672">
    <property type="entry name" value="HAMP"/>
    <property type="match status" value="1"/>
</dbReference>
<feature type="transmembrane region" description="Helical" evidence="10">
    <location>
        <begin position="267"/>
        <end position="289"/>
    </location>
</feature>
<evidence type="ECO:0000259" key="12">
    <source>
        <dbReference type="PROSITE" id="PS50885"/>
    </source>
</evidence>
<comment type="subcellular location">
    <subcellularLocation>
        <location evidence="1">Cell membrane</location>
        <topology evidence="1">Multi-pass membrane protein</topology>
    </subcellularLocation>
</comment>
<evidence type="ECO:0000256" key="1">
    <source>
        <dbReference type="ARBA" id="ARBA00004651"/>
    </source>
</evidence>
<dbReference type="EMBL" id="CAVN010000098">
    <property type="protein sequence ID" value="CDF58723.1"/>
    <property type="molecule type" value="Genomic_DNA"/>
</dbReference>
<evidence type="ECO:0000256" key="2">
    <source>
        <dbReference type="ARBA" id="ARBA00022475"/>
    </source>
</evidence>
<dbReference type="SUPFAM" id="SSF58104">
    <property type="entry name" value="Methyl-accepting chemotaxis protein (MCP) signaling domain"/>
    <property type="match status" value="1"/>
</dbReference>
<dbReference type="Gene3D" id="3.30.450.20">
    <property type="entry name" value="PAS domain"/>
    <property type="match status" value="1"/>
</dbReference>
<dbReference type="Gene3D" id="1.10.287.950">
    <property type="entry name" value="Methyl-accepting chemotaxis protein"/>
    <property type="match status" value="1"/>
</dbReference>
<dbReference type="HOGENOM" id="CLU_000445_107_19_9"/>
<protein>
    <submittedName>
        <fullName evidence="13">Methyl-accepting chemotaxis protein</fullName>
    </submittedName>
</protein>
<feature type="domain" description="Methyl-accepting transducer" evidence="11">
    <location>
        <begin position="364"/>
        <end position="621"/>
    </location>
</feature>
<evidence type="ECO:0000256" key="8">
    <source>
        <dbReference type="PROSITE-ProRule" id="PRU00284"/>
    </source>
</evidence>
<dbReference type="SMART" id="SM00283">
    <property type="entry name" value="MA"/>
    <property type="match status" value="1"/>
</dbReference>
<dbReference type="PANTHER" id="PTHR32089">
    <property type="entry name" value="METHYL-ACCEPTING CHEMOTAXIS PROTEIN MCPB"/>
    <property type="match status" value="1"/>
</dbReference>
<dbReference type="PROSITE" id="PS50885">
    <property type="entry name" value="HAMP"/>
    <property type="match status" value="1"/>
</dbReference>
<proteinExistence type="inferred from homology"/>
<dbReference type="InterPro" id="IPR004089">
    <property type="entry name" value="MCPsignal_dom"/>
</dbReference>
<dbReference type="PROSITE" id="PS50111">
    <property type="entry name" value="CHEMOTAXIS_TRANSDUC_2"/>
    <property type="match status" value="1"/>
</dbReference>
<keyword evidence="14" id="KW-1185">Reference proteome</keyword>
<dbReference type="InterPro" id="IPR003660">
    <property type="entry name" value="HAMP_dom"/>
</dbReference>
<dbReference type="Pfam" id="PF00015">
    <property type="entry name" value="MCPsignal"/>
    <property type="match status" value="1"/>
</dbReference>
<dbReference type="InterPro" id="IPR029151">
    <property type="entry name" value="Sensor-like_sf"/>
</dbReference>
<keyword evidence="9" id="KW-0175">Coiled coil</keyword>
<evidence type="ECO:0000259" key="11">
    <source>
        <dbReference type="PROSITE" id="PS50111"/>
    </source>
</evidence>
<dbReference type="CDD" id="cd06225">
    <property type="entry name" value="HAMP"/>
    <property type="match status" value="1"/>
</dbReference>
<dbReference type="SUPFAM" id="SSF103190">
    <property type="entry name" value="Sensory domain-like"/>
    <property type="match status" value="1"/>
</dbReference>
<reference evidence="13" key="1">
    <citation type="submission" date="2013-03" db="EMBL/GenBank/DDBJ databases">
        <title>Draft genome sequence of the hydrogen-ethanol-producing anaerobic alkalithermophilic Caloramator celere.</title>
        <authorList>
            <person name="Ciranna A."/>
            <person name="Larjo A."/>
            <person name="Kivisto A."/>
            <person name="Santala V."/>
            <person name="Roos C."/>
            <person name="Karp M."/>
        </authorList>
    </citation>
    <scope>NUCLEOTIDE SEQUENCE [LARGE SCALE GENOMIC DNA]</scope>
    <source>
        <strain evidence="13">DSM 8682</strain>
    </source>
</reference>
<keyword evidence="5 10" id="KW-0472">Membrane</keyword>
<organism evidence="13 14">
    <name type="scientific">Thermobrachium celere DSM 8682</name>
    <dbReference type="NCBI Taxonomy" id="941824"/>
    <lineage>
        <taxon>Bacteria</taxon>
        <taxon>Bacillati</taxon>
        <taxon>Bacillota</taxon>
        <taxon>Clostridia</taxon>
        <taxon>Eubacteriales</taxon>
        <taxon>Clostridiaceae</taxon>
        <taxon>Thermobrachium</taxon>
    </lineage>
</organism>
<evidence type="ECO:0000256" key="4">
    <source>
        <dbReference type="ARBA" id="ARBA00022989"/>
    </source>
</evidence>
<dbReference type="GO" id="GO:0007165">
    <property type="term" value="P:signal transduction"/>
    <property type="evidence" value="ECO:0007669"/>
    <property type="project" value="UniProtKB-KW"/>
</dbReference>
<keyword evidence="6 8" id="KW-0807">Transducer</keyword>
<dbReference type="Proteomes" id="UP000014923">
    <property type="component" value="Unassembled WGS sequence"/>
</dbReference>
<evidence type="ECO:0000256" key="7">
    <source>
        <dbReference type="ARBA" id="ARBA00029447"/>
    </source>
</evidence>
<evidence type="ECO:0000256" key="3">
    <source>
        <dbReference type="ARBA" id="ARBA00022692"/>
    </source>
</evidence>
<evidence type="ECO:0000313" key="13">
    <source>
        <dbReference type="EMBL" id="CDF58723.1"/>
    </source>
</evidence>
<dbReference type="PANTHER" id="PTHR32089:SF112">
    <property type="entry name" value="LYSOZYME-LIKE PROTEIN-RELATED"/>
    <property type="match status" value="1"/>
</dbReference>
<dbReference type="eggNOG" id="COG0840">
    <property type="taxonomic scope" value="Bacteria"/>
</dbReference>
<evidence type="ECO:0000256" key="10">
    <source>
        <dbReference type="SAM" id="Phobius"/>
    </source>
</evidence>
<keyword evidence="2" id="KW-1003">Cell membrane</keyword>
<dbReference type="Pfam" id="PF17203">
    <property type="entry name" value="sCache_3_2"/>
    <property type="match status" value="1"/>
</dbReference>
<evidence type="ECO:0000256" key="5">
    <source>
        <dbReference type="ARBA" id="ARBA00023136"/>
    </source>
</evidence>
<keyword evidence="4 10" id="KW-1133">Transmembrane helix</keyword>
<sequence>MLVLSWTISYTTKKSLINKTKEDGLALLNDIAKRIEDNEKALEIVDNTLNEKIKNIGNVVIRNRANINNEYLKNLAKDLKADEINLFYNGQIIYSNYDEYVGWKAPEDHAAYKFLKGNENFEVEEIRKDSVSGEFKKYGYVRDKDGYFVQVGINANEINELTKKFSKQRLVEELASRGNIVYALFIDKNLKAVAHSNKDRIGIELNDQGSKAAAIEGKVYSSEFYYEAEKVKVYDVILPVFVDGKHIGAIDIGFSMEPIYKTINKNLLNIIILGLIIFVLLAFVLYYTASDAVKIIKKIEEDMVLLSEGNFKVNISDKLLRRKDEFGQIALAVNNMLNSVKIMIQEVKQSTEDVLINSESLSAISDEMAASSQEVAKTMQQVAEGSSSQASDLQEVAILMNELSNKIENVYNELKDVKLESDNAVVKANAGTKEMEKLVRSINEIKNAFNLVINKVNNLTNSIKEINNITAAINSISEQTNLLALNAAIEAARAGEVGRGFAVVAEEVRKLAEESKKSTAEIVSLINSIQVDTVEVIKTSNEVSNFIDEQTSVVENSVMAFTDIMESVEKIGPLVTKTYREMDEMEKARENVLAKVETLSAVTQENTAASEEVAASSEELSASSQEVAATAQNLNQMANKLANAVSKFKI</sequence>
<evidence type="ECO:0000313" key="14">
    <source>
        <dbReference type="Proteomes" id="UP000014923"/>
    </source>
</evidence>
<gene>
    <name evidence="13" type="ORF">TCEL_00769</name>
</gene>
<comment type="caution">
    <text evidence="13">The sequence shown here is derived from an EMBL/GenBank/DDBJ whole genome shotgun (WGS) entry which is preliminary data.</text>
</comment>
<accession>R7RTU9</accession>
<dbReference type="InterPro" id="IPR033463">
    <property type="entry name" value="sCache_3"/>
</dbReference>
<feature type="coiled-coil region" evidence="9">
    <location>
        <begin position="393"/>
        <end position="420"/>
    </location>
</feature>
<keyword evidence="3 10" id="KW-0812">Transmembrane</keyword>
<feature type="domain" description="HAMP" evidence="12">
    <location>
        <begin position="290"/>
        <end position="345"/>
    </location>
</feature>
<evidence type="ECO:0000256" key="6">
    <source>
        <dbReference type="ARBA" id="ARBA00023224"/>
    </source>
</evidence>
<dbReference type="Gene3D" id="6.10.340.10">
    <property type="match status" value="1"/>
</dbReference>
<dbReference type="AlphaFoldDB" id="R7RTU9"/>
<dbReference type="GO" id="GO:0005886">
    <property type="term" value="C:plasma membrane"/>
    <property type="evidence" value="ECO:0007669"/>
    <property type="project" value="UniProtKB-SubCell"/>
</dbReference>
<evidence type="ECO:0000256" key="9">
    <source>
        <dbReference type="SAM" id="Coils"/>
    </source>
</evidence>
<name>R7RTU9_9CLOT</name>
<comment type="similarity">
    <text evidence="7">Belongs to the methyl-accepting chemotaxis (MCP) protein family.</text>
</comment>